<dbReference type="PANTHER" id="PTHR31438">
    <property type="entry name" value="LYSINE N-ACYLTRANSFERASE C17G9.06C-RELATED"/>
    <property type="match status" value="1"/>
</dbReference>
<accession>A0A4V3SJ07</accession>
<gene>
    <name evidence="3" type="ORF">EX30DRAFT_370752</name>
</gene>
<dbReference type="AlphaFoldDB" id="A0A4V3SJ07"/>
<dbReference type="GO" id="GO:0016410">
    <property type="term" value="F:N-acyltransferase activity"/>
    <property type="evidence" value="ECO:0007669"/>
    <property type="project" value="TreeGrafter"/>
</dbReference>
<dbReference type="InterPro" id="IPR016181">
    <property type="entry name" value="Acyl_CoA_acyltransferase"/>
</dbReference>
<dbReference type="GO" id="GO:0019290">
    <property type="term" value="P:siderophore biosynthetic process"/>
    <property type="evidence" value="ECO:0007669"/>
    <property type="project" value="InterPro"/>
</dbReference>
<proteinExistence type="inferred from homology"/>
<dbReference type="SUPFAM" id="SSF55729">
    <property type="entry name" value="Acyl-CoA N-acyltransferases (Nat)"/>
    <property type="match status" value="1"/>
</dbReference>
<dbReference type="STRING" id="341454.A0A4V3SJ07"/>
<name>A0A4V3SJ07_9PEZI</name>
<dbReference type="Gene3D" id="3.40.630.30">
    <property type="match status" value="1"/>
</dbReference>
<evidence type="ECO:0000256" key="1">
    <source>
        <dbReference type="ARBA" id="ARBA00009893"/>
    </source>
</evidence>
<comment type="similarity">
    <text evidence="1">Belongs to the lysine N-acyltransferase MbtK family.</text>
</comment>
<dbReference type="InParanoid" id="A0A4V3SJ07"/>
<dbReference type="InterPro" id="IPR019432">
    <property type="entry name" value="Acyltransferase_MbtK/IucB-like"/>
</dbReference>
<evidence type="ECO:0000259" key="2">
    <source>
        <dbReference type="SMART" id="SM01006"/>
    </source>
</evidence>
<dbReference type="PANTHER" id="PTHR31438:SF1">
    <property type="entry name" value="LYSINE N-ACYLTRANSFERASE C17G9.06C-RELATED"/>
    <property type="match status" value="1"/>
</dbReference>
<dbReference type="EMBL" id="ML220116">
    <property type="protein sequence ID" value="TGZ82065.1"/>
    <property type="molecule type" value="Genomic_DNA"/>
</dbReference>
<dbReference type="SMART" id="SM01006">
    <property type="entry name" value="AlcB"/>
    <property type="match status" value="1"/>
</dbReference>
<evidence type="ECO:0000313" key="3">
    <source>
        <dbReference type="EMBL" id="TGZ82065.1"/>
    </source>
</evidence>
<sequence>MKTYTFFLSDSSQVTITTPGPTPLGPSTFIHSEPSTSQTYSSWHITLASSSPDPPTFNSDLITISSALTADSKPHHDPVFVLYATLLWYFQLPFVPQTLSRGQPLPKWSITLNRGSGLFSTEETLAAAEQAGLVCLFDSPVSNGGLIPVALQRAFWHCTYPFMKLPSPAIFTMTGTTRHPIRPRPQRRLYRRHIPSVNSILSFRLATMADAPLVNRWMNNPRVSAFWNEEGDITQTEKFLRDGLDKRHTFPVIGCWEELIRTDDGGYRESGKEEPFGYFEVYWVKEDVLGQYCDAGHWERGIHVLVGEERFRGEQRVKAWLGGIVHYCFLDDPRTMVVTLEPRVDNEKFIGYLMREGFYKEKEFAFPHKQAALMRLRREAWDGPSA</sequence>
<keyword evidence="4" id="KW-1185">Reference proteome</keyword>
<organism evidence="3 4">
    <name type="scientific">Ascodesmis nigricans</name>
    <dbReference type="NCBI Taxonomy" id="341454"/>
    <lineage>
        <taxon>Eukaryota</taxon>
        <taxon>Fungi</taxon>
        <taxon>Dikarya</taxon>
        <taxon>Ascomycota</taxon>
        <taxon>Pezizomycotina</taxon>
        <taxon>Pezizomycetes</taxon>
        <taxon>Pezizales</taxon>
        <taxon>Ascodesmidaceae</taxon>
        <taxon>Ascodesmis</taxon>
    </lineage>
</organism>
<evidence type="ECO:0000313" key="4">
    <source>
        <dbReference type="Proteomes" id="UP000298138"/>
    </source>
</evidence>
<dbReference type="OrthoDB" id="448427at2759"/>
<feature type="domain" description="Acyltransferase MbtK/IucB-like conserved" evidence="2">
    <location>
        <begin position="204"/>
        <end position="250"/>
    </location>
</feature>
<dbReference type="Proteomes" id="UP000298138">
    <property type="component" value="Unassembled WGS sequence"/>
</dbReference>
<protein>
    <recommendedName>
        <fullName evidence="2">Acyltransferase MbtK/IucB-like conserved domain-containing protein</fullName>
    </recommendedName>
</protein>
<dbReference type="Pfam" id="PF13523">
    <property type="entry name" value="Acetyltransf_8"/>
    <property type="match status" value="1"/>
</dbReference>
<reference evidence="3 4" key="1">
    <citation type="submission" date="2019-04" db="EMBL/GenBank/DDBJ databases">
        <title>Comparative genomics and transcriptomics to analyze fruiting body development in filamentous ascomycetes.</title>
        <authorList>
            <consortium name="DOE Joint Genome Institute"/>
            <person name="Lutkenhaus R."/>
            <person name="Traeger S."/>
            <person name="Breuer J."/>
            <person name="Kuo A."/>
            <person name="Lipzen A."/>
            <person name="Pangilinan J."/>
            <person name="Dilworth D."/>
            <person name="Sandor L."/>
            <person name="Poggeler S."/>
            <person name="Barry K."/>
            <person name="Grigoriev I.V."/>
            <person name="Nowrousian M."/>
        </authorList>
    </citation>
    <scope>NUCLEOTIDE SEQUENCE [LARGE SCALE GENOMIC DNA]</scope>
    <source>
        <strain evidence="3 4">CBS 389.68</strain>
    </source>
</reference>